<evidence type="ECO:0000259" key="1">
    <source>
        <dbReference type="Pfam" id="PF07238"/>
    </source>
</evidence>
<feature type="domain" description="PilZ" evidence="1">
    <location>
        <begin position="103"/>
        <end position="213"/>
    </location>
</feature>
<evidence type="ECO:0000313" key="2">
    <source>
        <dbReference type="EMBL" id="RXZ54561.1"/>
    </source>
</evidence>
<dbReference type="AlphaFoldDB" id="A0A4Q2K3C4"/>
<name>A0A4Q2K3C4_9ACTN</name>
<reference evidence="2 3" key="1">
    <citation type="submission" date="2019-01" db="EMBL/GenBank/DDBJ databases">
        <title>Senegalimassilia sp. nov. KGMB04484 isolated human feces.</title>
        <authorList>
            <person name="Han K.-I."/>
            <person name="Kim J.-S."/>
            <person name="Lee K.C."/>
            <person name="Suh M.K."/>
            <person name="Eom M.K."/>
            <person name="Lee J.H."/>
            <person name="Park S.-H."/>
            <person name="Kang S.W."/>
            <person name="Park J.-E."/>
            <person name="Oh B.S."/>
            <person name="Yu S.Y."/>
            <person name="Choi S.-H."/>
            <person name="Lee D.H."/>
            <person name="Yoon H."/>
            <person name="Kim B.-Y."/>
            <person name="Lee J.H."/>
            <person name="Lee J.-S."/>
        </authorList>
    </citation>
    <scope>NUCLEOTIDE SEQUENCE [LARGE SCALE GENOMIC DNA]</scope>
    <source>
        <strain evidence="2 3">KGMB04484</strain>
    </source>
</reference>
<proteinExistence type="predicted"/>
<dbReference type="GO" id="GO:0035438">
    <property type="term" value="F:cyclic-di-GMP binding"/>
    <property type="evidence" value="ECO:0007669"/>
    <property type="project" value="InterPro"/>
</dbReference>
<comment type="caution">
    <text evidence="2">The sequence shown here is derived from an EMBL/GenBank/DDBJ whole genome shotgun (WGS) entry which is preliminary data.</text>
</comment>
<protein>
    <submittedName>
        <fullName evidence="2">PilZ domain-containing protein</fullName>
    </submittedName>
</protein>
<sequence>MAELQIKPGTKLQMAFDVPMGQKTDFNMMATFKEAIDDAYFLVSVPMLAGKPLLLDENQKFLMQYSVGDNTFMIAGYPEAVEKVGIRTFWKMRQVAEQRTFFKRRDERFKVSMRLEYQRDNVDNPETEDAMTIDVSAGGVAIYLNDYPDVGEALQVQMPTIRLQGERHELPVQLGIVCWVRQAPKGSLYRNVCGLQFRYADDIERETVKEYMEYVRAKYKM</sequence>
<organism evidence="2 3">
    <name type="scientific">Senegalimassilia faecalis</name>
    <dbReference type="NCBI Taxonomy" id="2509433"/>
    <lineage>
        <taxon>Bacteria</taxon>
        <taxon>Bacillati</taxon>
        <taxon>Actinomycetota</taxon>
        <taxon>Coriobacteriia</taxon>
        <taxon>Coriobacteriales</taxon>
        <taxon>Coriobacteriaceae</taxon>
        <taxon>Senegalimassilia</taxon>
    </lineage>
</organism>
<evidence type="ECO:0000313" key="3">
    <source>
        <dbReference type="Proteomes" id="UP000293345"/>
    </source>
</evidence>
<gene>
    <name evidence="2" type="ORF">ET524_08760</name>
</gene>
<dbReference type="EMBL" id="SDPW01000001">
    <property type="protein sequence ID" value="RXZ54561.1"/>
    <property type="molecule type" value="Genomic_DNA"/>
</dbReference>
<dbReference type="InterPro" id="IPR009875">
    <property type="entry name" value="PilZ_domain"/>
</dbReference>
<dbReference type="OrthoDB" id="1975713at2"/>
<dbReference type="Gene3D" id="2.40.10.220">
    <property type="entry name" value="predicted glycosyltransferase like domains"/>
    <property type="match status" value="1"/>
</dbReference>
<dbReference type="Proteomes" id="UP000293345">
    <property type="component" value="Unassembled WGS sequence"/>
</dbReference>
<accession>A0A4Q2K3C4</accession>
<keyword evidence="3" id="KW-1185">Reference proteome</keyword>
<dbReference type="Pfam" id="PF07238">
    <property type="entry name" value="PilZ"/>
    <property type="match status" value="1"/>
</dbReference>
<dbReference type="RefSeq" id="WP_129425057.1">
    <property type="nucleotide sequence ID" value="NZ_SDPW01000001.1"/>
</dbReference>